<sequence>MALRQGLSPESTSPNPSSDKPPTIAEVPEKAESPTPTNQCRLQIRCPSGPPLIAHFKASEPLSAVALYIIQNWAQAPPGMTTAQLRLLTSFPKRAYAQVLW</sequence>
<evidence type="ECO:0000256" key="1">
    <source>
        <dbReference type="SAM" id="MobiDB-lite"/>
    </source>
</evidence>
<gene>
    <name evidence="3" type="ORF">PXEA_LOCUS29316</name>
</gene>
<dbReference type="SUPFAM" id="SSF54236">
    <property type="entry name" value="Ubiquitin-like"/>
    <property type="match status" value="1"/>
</dbReference>
<accession>A0A448XG61</accession>
<reference evidence="3" key="1">
    <citation type="submission" date="2018-11" db="EMBL/GenBank/DDBJ databases">
        <authorList>
            <consortium name="Pathogen Informatics"/>
        </authorList>
    </citation>
    <scope>NUCLEOTIDE SEQUENCE</scope>
</reference>
<organism evidence="3 4">
    <name type="scientific">Protopolystoma xenopodis</name>
    <dbReference type="NCBI Taxonomy" id="117903"/>
    <lineage>
        <taxon>Eukaryota</taxon>
        <taxon>Metazoa</taxon>
        <taxon>Spiralia</taxon>
        <taxon>Lophotrochozoa</taxon>
        <taxon>Platyhelminthes</taxon>
        <taxon>Monogenea</taxon>
        <taxon>Polyopisthocotylea</taxon>
        <taxon>Polystomatidea</taxon>
        <taxon>Polystomatidae</taxon>
        <taxon>Protopolystoma</taxon>
    </lineage>
</organism>
<dbReference type="PROSITE" id="PS50033">
    <property type="entry name" value="UBX"/>
    <property type="match status" value="1"/>
</dbReference>
<evidence type="ECO:0000313" key="4">
    <source>
        <dbReference type="Proteomes" id="UP000784294"/>
    </source>
</evidence>
<dbReference type="Proteomes" id="UP000784294">
    <property type="component" value="Unassembled WGS sequence"/>
</dbReference>
<dbReference type="InterPro" id="IPR001012">
    <property type="entry name" value="UBX_dom"/>
</dbReference>
<evidence type="ECO:0000313" key="3">
    <source>
        <dbReference type="EMBL" id="VEL35876.1"/>
    </source>
</evidence>
<comment type="caution">
    <text evidence="3">The sequence shown here is derived from an EMBL/GenBank/DDBJ whole genome shotgun (WGS) entry which is preliminary data.</text>
</comment>
<feature type="region of interest" description="Disordered" evidence="1">
    <location>
        <begin position="1"/>
        <end position="40"/>
    </location>
</feature>
<protein>
    <recommendedName>
        <fullName evidence="2">UBX domain-containing protein</fullName>
    </recommendedName>
</protein>
<name>A0A448XG61_9PLAT</name>
<proteinExistence type="predicted"/>
<feature type="domain" description="UBX" evidence="2">
    <location>
        <begin position="35"/>
        <end position="101"/>
    </location>
</feature>
<feature type="compositionally biased region" description="Polar residues" evidence="1">
    <location>
        <begin position="8"/>
        <end position="20"/>
    </location>
</feature>
<dbReference type="Pfam" id="PF00789">
    <property type="entry name" value="UBX"/>
    <property type="match status" value="1"/>
</dbReference>
<dbReference type="EMBL" id="CAAALY010250884">
    <property type="protein sequence ID" value="VEL35876.1"/>
    <property type="molecule type" value="Genomic_DNA"/>
</dbReference>
<evidence type="ECO:0000259" key="2">
    <source>
        <dbReference type="PROSITE" id="PS50033"/>
    </source>
</evidence>
<dbReference type="OrthoDB" id="10254930at2759"/>
<dbReference type="AlphaFoldDB" id="A0A448XG61"/>
<dbReference type="InterPro" id="IPR029071">
    <property type="entry name" value="Ubiquitin-like_domsf"/>
</dbReference>
<dbReference type="Gene3D" id="3.10.20.90">
    <property type="entry name" value="Phosphatidylinositol 3-kinase Catalytic Subunit, Chain A, domain 1"/>
    <property type="match status" value="1"/>
</dbReference>
<keyword evidence="4" id="KW-1185">Reference proteome</keyword>